<accession>I0HIZ1</accession>
<keyword evidence="2 5" id="KW-0808">Transferase</keyword>
<dbReference type="GO" id="GO:0008757">
    <property type="term" value="F:S-adenosylmethionine-dependent methyltransferase activity"/>
    <property type="evidence" value="ECO:0007669"/>
    <property type="project" value="InterPro"/>
</dbReference>
<evidence type="ECO:0000313" key="6">
    <source>
        <dbReference type="Proteomes" id="UP000007882"/>
    </source>
</evidence>
<evidence type="ECO:0000313" key="5">
    <source>
        <dbReference type="EMBL" id="BAL92978.1"/>
    </source>
</evidence>
<dbReference type="KEGG" id="ams:AMIS_77580"/>
<dbReference type="OrthoDB" id="9805171at2"/>
<dbReference type="Proteomes" id="UP000007882">
    <property type="component" value="Chromosome"/>
</dbReference>
<dbReference type="AlphaFoldDB" id="I0HIZ1"/>
<dbReference type="RefSeq" id="WP_014447861.1">
    <property type="nucleotide sequence ID" value="NC_017093.1"/>
</dbReference>
<dbReference type="InterPro" id="IPR029063">
    <property type="entry name" value="SAM-dependent_MTases_sf"/>
</dbReference>
<evidence type="ECO:0000259" key="4">
    <source>
        <dbReference type="Pfam" id="PF08241"/>
    </source>
</evidence>
<keyword evidence="6" id="KW-1185">Reference proteome</keyword>
<keyword evidence="1 5" id="KW-0489">Methyltransferase</keyword>
<dbReference type="PATRIC" id="fig|512565.3.peg.7775"/>
<dbReference type="Pfam" id="PF08241">
    <property type="entry name" value="Methyltransf_11"/>
    <property type="match status" value="1"/>
</dbReference>
<protein>
    <submittedName>
        <fullName evidence="5">3-alkyl-2-hydroxyresorcinol methyltransferase</fullName>
    </submittedName>
</protein>
<dbReference type="EMBL" id="AP012319">
    <property type="protein sequence ID" value="BAL92978.1"/>
    <property type="molecule type" value="Genomic_DNA"/>
</dbReference>
<reference evidence="5 6" key="1">
    <citation type="submission" date="2012-02" db="EMBL/GenBank/DDBJ databases">
        <title>Complete genome sequence of Actinoplanes missouriensis 431 (= NBRC 102363).</title>
        <authorList>
            <person name="Ohnishi Y."/>
            <person name="Ishikawa J."/>
            <person name="Sekine M."/>
            <person name="Hosoyama A."/>
            <person name="Harada T."/>
            <person name="Narita H."/>
            <person name="Hata T."/>
            <person name="Konno Y."/>
            <person name="Tutikane K."/>
            <person name="Fujita N."/>
            <person name="Horinouchi S."/>
            <person name="Hayakawa M."/>
        </authorList>
    </citation>
    <scope>NUCLEOTIDE SEQUENCE [LARGE SCALE GENOMIC DNA]</scope>
    <source>
        <strain evidence="6">ATCC 14538 / DSM 43046 / CBS 188.64 / JCM 3121 / NBRC 102363 / NCIMB 12654 / NRRL B-3342 / UNCC 431</strain>
    </source>
</reference>
<dbReference type="STRING" id="512565.AMIS_77580"/>
<dbReference type="PANTHER" id="PTHR43464">
    <property type="entry name" value="METHYLTRANSFERASE"/>
    <property type="match status" value="1"/>
</dbReference>
<dbReference type="HOGENOM" id="CLU_042432_6_0_11"/>
<gene>
    <name evidence="5" type="primary">agqC</name>
    <name evidence="5" type="ordered locus">AMIS_77580</name>
</gene>
<name>I0HIZ1_ACTM4</name>
<evidence type="ECO:0000256" key="2">
    <source>
        <dbReference type="ARBA" id="ARBA00022679"/>
    </source>
</evidence>
<dbReference type="GO" id="GO:0032259">
    <property type="term" value="P:methylation"/>
    <property type="evidence" value="ECO:0007669"/>
    <property type="project" value="UniProtKB-KW"/>
</dbReference>
<evidence type="ECO:0000256" key="3">
    <source>
        <dbReference type="ARBA" id="ARBA00022691"/>
    </source>
</evidence>
<keyword evidence="3" id="KW-0949">S-adenosyl-L-methionine</keyword>
<dbReference type="eggNOG" id="COG2227">
    <property type="taxonomic scope" value="Bacteria"/>
</dbReference>
<proteinExistence type="predicted"/>
<sequence>MLSMQRNDPRQYDDLAGEWWRPGGDFELLHWLAAARAALIPPAPGPGRVLLDAGCGGGLLAPHVRDKGYRHVGVDLGRPGLAEAARRGVTGLNGDVTRLPLRSGSVDVVVAGEILEHVTDLPGTVAELSRVLRPGGRVVIDTVNDTALSRLITVTIGERLGVAPVGLHDPALFVPPRRLIEQFARHGVTLRVRGVRPTFGGLFKWLVLRRGSAGKIVPAFSAAVLYQGVGTRHDR</sequence>
<dbReference type="SUPFAM" id="SSF53335">
    <property type="entry name" value="S-adenosyl-L-methionine-dependent methyltransferases"/>
    <property type="match status" value="1"/>
</dbReference>
<dbReference type="CDD" id="cd02440">
    <property type="entry name" value="AdoMet_MTases"/>
    <property type="match status" value="1"/>
</dbReference>
<dbReference type="PANTHER" id="PTHR43464:SF19">
    <property type="entry name" value="UBIQUINONE BIOSYNTHESIS O-METHYLTRANSFERASE, MITOCHONDRIAL"/>
    <property type="match status" value="1"/>
</dbReference>
<dbReference type="Gene3D" id="3.40.50.150">
    <property type="entry name" value="Vaccinia Virus protein VP39"/>
    <property type="match status" value="1"/>
</dbReference>
<evidence type="ECO:0000256" key="1">
    <source>
        <dbReference type="ARBA" id="ARBA00022603"/>
    </source>
</evidence>
<organism evidence="5 6">
    <name type="scientific">Actinoplanes missouriensis (strain ATCC 14538 / DSM 43046 / CBS 188.64 / JCM 3121 / NBRC 102363 / NCIMB 12654 / NRRL B-3342 / UNCC 431)</name>
    <dbReference type="NCBI Taxonomy" id="512565"/>
    <lineage>
        <taxon>Bacteria</taxon>
        <taxon>Bacillati</taxon>
        <taxon>Actinomycetota</taxon>
        <taxon>Actinomycetes</taxon>
        <taxon>Micromonosporales</taxon>
        <taxon>Micromonosporaceae</taxon>
        <taxon>Actinoplanes</taxon>
    </lineage>
</organism>
<dbReference type="InterPro" id="IPR013216">
    <property type="entry name" value="Methyltransf_11"/>
</dbReference>
<feature type="domain" description="Methyltransferase type 11" evidence="4">
    <location>
        <begin position="51"/>
        <end position="140"/>
    </location>
</feature>